<evidence type="ECO:0000256" key="1">
    <source>
        <dbReference type="ARBA" id="ARBA00004651"/>
    </source>
</evidence>
<sequence>MSGALLGVAVIATLIILGWAMQRTRAFPIGTSEALTAFAYWAATPALLFSVLSQQDLRSVIGAPFLVAAASGFGSAMVFTLVAMLFRTDRANLTLGAMGASLNNIAYIGIPVATYVLGSAHHIVPVLAFQLGFFTPMYFVLAELAGKKGGASVGSIVRTVITNPLVIAALVGVLWNLTPLAVPLYVSEVTSFLGSAAPPTVLVAFGASLVGQSIHLGKKIWFLVSWSTACKLIVQPLIAWGVGLALGLSDIELAAAVIMGTLPAAQNVFIAAMRAGAGKEVAQGSVLMSSALSLPVIVGVATLLL</sequence>
<dbReference type="PANTHER" id="PTHR36838">
    <property type="entry name" value="AUXIN EFFLUX CARRIER FAMILY PROTEIN"/>
    <property type="match status" value="1"/>
</dbReference>
<dbReference type="RefSeq" id="WP_154544338.1">
    <property type="nucleotide sequence ID" value="NZ_VULO01000005.1"/>
</dbReference>
<comment type="caution">
    <text evidence="9">The sequence shown here is derived from an EMBL/GenBank/DDBJ whole genome shotgun (WGS) entry which is preliminary data.</text>
</comment>
<dbReference type="EMBL" id="VULO01000005">
    <property type="protein sequence ID" value="MSS84216.1"/>
    <property type="molecule type" value="Genomic_DNA"/>
</dbReference>
<feature type="transmembrane region" description="Helical" evidence="8">
    <location>
        <begin position="156"/>
        <end position="177"/>
    </location>
</feature>
<dbReference type="PANTHER" id="PTHR36838:SF3">
    <property type="entry name" value="TRANSPORTER AUXIN EFFLUX CARRIER EC FAMILY"/>
    <property type="match status" value="1"/>
</dbReference>
<feature type="transmembrane region" description="Helical" evidence="8">
    <location>
        <begin position="253"/>
        <end position="273"/>
    </location>
</feature>
<keyword evidence="3" id="KW-0813">Transport</keyword>
<evidence type="ECO:0000256" key="5">
    <source>
        <dbReference type="ARBA" id="ARBA00022692"/>
    </source>
</evidence>
<dbReference type="Pfam" id="PF03547">
    <property type="entry name" value="Mem_trans"/>
    <property type="match status" value="1"/>
</dbReference>
<reference evidence="9 10" key="1">
    <citation type="submission" date="2019-08" db="EMBL/GenBank/DDBJ databases">
        <title>In-depth cultivation of the pig gut microbiome towards novel bacterial diversity and tailored functional studies.</title>
        <authorList>
            <person name="Wylensek D."/>
            <person name="Hitch T.C.A."/>
            <person name="Clavel T."/>
        </authorList>
    </citation>
    <scope>NUCLEOTIDE SEQUENCE [LARGE SCALE GENOMIC DNA]</scope>
    <source>
        <strain evidence="9 10">WB03_NA08</strain>
    </source>
</reference>
<dbReference type="Gene3D" id="1.20.1530.20">
    <property type="match status" value="1"/>
</dbReference>
<feature type="transmembrane region" description="Helical" evidence="8">
    <location>
        <begin position="93"/>
        <end position="117"/>
    </location>
</feature>
<evidence type="ECO:0000256" key="8">
    <source>
        <dbReference type="SAM" id="Phobius"/>
    </source>
</evidence>
<feature type="transmembrane region" description="Helical" evidence="8">
    <location>
        <begin position="6"/>
        <end position="22"/>
    </location>
</feature>
<feature type="transmembrane region" description="Helical" evidence="8">
    <location>
        <begin position="34"/>
        <end position="53"/>
    </location>
</feature>
<keyword evidence="5 8" id="KW-0812">Transmembrane</keyword>
<feature type="transmembrane region" description="Helical" evidence="8">
    <location>
        <begin position="123"/>
        <end position="144"/>
    </location>
</feature>
<dbReference type="InterPro" id="IPR004776">
    <property type="entry name" value="Mem_transp_PIN-like"/>
</dbReference>
<evidence type="ECO:0000313" key="9">
    <source>
        <dbReference type="EMBL" id="MSS84216.1"/>
    </source>
</evidence>
<evidence type="ECO:0000256" key="4">
    <source>
        <dbReference type="ARBA" id="ARBA00022475"/>
    </source>
</evidence>
<evidence type="ECO:0000256" key="6">
    <source>
        <dbReference type="ARBA" id="ARBA00022989"/>
    </source>
</evidence>
<evidence type="ECO:0000256" key="3">
    <source>
        <dbReference type="ARBA" id="ARBA00022448"/>
    </source>
</evidence>
<dbReference type="AlphaFoldDB" id="A0A6N7W7J3"/>
<feature type="transmembrane region" description="Helical" evidence="8">
    <location>
        <begin position="285"/>
        <end position="304"/>
    </location>
</feature>
<evidence type="ECO:0000256" key="2">
    <source>
        <dbReference type="ARBA" id="ARBA00010145"/>
    </source>
</evidence>
<dbReference type="GO" id="GO:0055085">
    <property type="term" value="P:transmembrane transport"/>
    <property type="evidence" value="ECO:0007669"/>
    <property type="project" value="InterPro"/>
</dbReference>
<keyword evidence="10" id="KW-1185">Reference proteome</keyword>
<organism evidence="9 10">
    <name type="scientific">Scrofimicrobium canadense</name>
    <dbReference type="NCBI Taxonomy" id="2652290"/>
    <lineage>
        <taxon>Bacteria</taxon>
        <taxon>Bacillati</taxon>
        <taxon>Actinomycetota</taxon>
        <taxon>Actinomycetes</taxon>
        <taxon>Actinomycetales</taxon>
        <taxon>Actinomycetaceae</taxon>
        <taxon>Scrofimicrobium</taxon>
    </lineage>
</organism>
<accession>A0A6N7W7J3</accession>
<gene>
    <name evidence="9" type="ORF">FYJ24_05435</name>
</gene>
<feature type="transmembrane region" description="Helical" evidence="8">
    <location>
        <begin position="65"/>
        <end position="86"/>
    </location>
</feature>
<comment type="similarity">
    <text evidence="2">Belongs to the auxin efflux carrier (TC 2.A.69) family.</text>
</comment>
<evidence type="ECO:0000256" key="7">
    <source>
        <dbReference type="ARBA" id="ARBA00023136"/>
    </source>
</evidence>
<keyword evidence="7 8" id="KW-0472">Membrane</keyword>
<name>A0A6N7W7J3_9ACTO</name>
<keyword evidence="6 8" id="KW-1133">Transmembrane helix</keyword>
<dbReference type="GO" id="GO:0005886">
    <property type="term" value="C:plasma membrane"/>
    <property type="evidence" value="ECO:0007669"/>
    <property type="project" value="UniProtKB-SubCell"/>
</dbReference>
<proteinExistence type="inferred from homology"/>
<dbReference type="Proteomes" id="UP000470875">
    <property type="component" value="Unassembled WGS sequence"/>
</dbReference>
<comment type="subcellular location">
    <subcellularLocation>
        <location evidence="1">Cell membrane</location>
        <topology evidence="1">Multi-pass membrane protein</topology>
    </subcellularLocation>
</comment>
<keyword evidence="4" id="KW-1003">Cell membrane</keyword>
<evidence type="ECO:0000313" key="10">
    <source>
        <dbReference type="Proteomes" id="UP000470875"/>
    </source>
</evidence>
<feature type="transmembrane region" description="Helical" evidence="8">
    <location>
        <begin position="222"/>
        <end position="247"/>
    </location>
</feature>
<dbReference type="InterPro" id="IPR038770">
    <property type="entry name" value="Na+/solute_symporter_sf"/>
</dbReference>
<protein>
    <submittedName>
        <fullName evidence="9">AEC family transporter</fullName>
    </submittedName>
</protein>
<feature type="transmembrane region" description="Helical" evidence="8">
    <location>
        <begin position="189"/>
        <end position="210"/>
    </location>
</feature>